<keyword evidence="3 5" id="KW-1133">Transmembrane helix</keyword>
<protein>
    <submittedName>
        <fullName evidence="7">O-antigen ligase family protein</fullName>
    </submittedName>
</protein>
<name>A0A7Y6B7F0_9SPHN</name>
<feature type="transmembrane region" description="Helical" evidence="5">
    <location>
        <begin position="226"/>
        <end position="244"/>
    </location>
</feature>
<feature type="transmembrane region" description="Helical" evidence="5">
    <location>
        <begin position="364"/>
        <end position="382"/>
    </location>
</feature>
<evidence type="ECO:0000259" key="6">
    <source>
        <dbReference type="Pfam" id="PF04932"/>
    </source>
</evidence>
<comment type="subcellular location">
    <subcellularLocation>
        <location evidence="1">Membrane</location>
        <topology evidence="1">Multi-pass membrane protein</topology>
    </subcellularLocation>
</comment>
<dbReference type="AlphaFoldDB" id="A0A7Y6B7F0"/>
<keyword evidence="2 5" id="KW-0812">Transmembrane</keyword>
<feature type="domain" description="O-antigen ligase-related" evidence="6">
    <location>
        <begin position="191"/>
        <end position="346"/>
    </location>
</feature>
<gene>
    <name evidence="7" type="ORF">HP438_17715</name>
</gene>
<evidence type="ECO:0000313" key="8">
    <source>
        <dbReference type="Proteomes" id="UP000536441"/>
    </source>
</evidence>
<dbReference type="PANTHER" id="PTHR37422:SF13">
    <property type="entry name" value="LIPOPOLYSACCHARIDE BIOSYNTHESIS PROTEIN PA4999-RELATED"/>
    <property type="match status" value="1"/>
</dbReference>
<sequence length="434" mass="47358">MPFAGFVLPALILRPGLETALGLVHMNLGPISVTLGFLFNIMMVAIAAALAGYALLVDRRYQAPLATVAMVWSPFLIGNLIAALHSPQPALAMQVLFNSLTYASVSYLAISYAPSIDRATLTKGVALTAVLPLLTGLAQIATGTAGPRLQASFAHPNILAFFLLIVITFLVHALVQGYVRSRPWVLAIAAVLVVGGLELLLTGTRSAYIATYIAIFLYLLWQKPVFILPMFILPFAALMIPAVSDRMQDVLNGSSPVSYDYIVSAMRGDVADSGEILLDSGTWRKYLWKAAWPWIEHRLLLGHGLSSFQFYSRDFFPLAVGEGSGAHNIYVQMMFEGGLLLLLGYLVTYVGVIAMHFRRMTTGAADSYYAILLMMVFAVASFSDNMLYYLSVNIMMWGVVFVLLASKRSESLASSLRTDRPRPFALAGGLNRRP</sequence>
<evidence type="ECO:0000256" key="1">
    <source>
        <dbReference type="ARBA" id="ARBA00004141"/>
    </source>
</evidence>
<feature type="transmembrane region" description="Helical" evidence="5">
    <location>
        <begin position="63"/>
        <end position="85"/>
    </location>
</feature>
<feature type="transmembrane region" description="Helical" evidence="5">
    <location>
        <begin position="91"/>
        <end position="113"/>
    </location>
</feature>
<feature type="transmembrane region" description="Helical" evidence="5">
    <location>
        <begin position="338"/>
        <end position="357"/>
    </location>
</feature>
<organism evidence="7 8">
    <name type="scientific">Sphingomonas zeae</name>
    <dbReference type="NCBI Taxonomy" id="1646122"/>
    <lineage>
        <taxon>Bacteria</taxon>
        <taxon>Pseudomonadati</taxon>
        <taxon>Pseudomonadota</taxon>
        <taxon>Alphaproteobacteria</taxon>
        <taxon>Sphingomonadales</taxon>
        <taxon>Sphingomonadaceae</taxon>
        <taxon>Sphingomonas</taxon>
    </lineage>
</organism>
<evidence type="ECO:0000256" key="5">
    <source>
        <dbReference type="SAM" id="Phobius"/>
    </source>
</evidence>
<keyword evidence="4 5" id="KW-0472">Membrane</keyword>
<dbReference type="Pfam" id="PF04932">
    <property type="entry name" value="Wzy_C"/>
    <property type="match status" value="1"/>
</dbReference>
<feature type="transmembrane region" description="Helical" evidence="5">
    <location>
        <begin position="36"/>
        <end position="56"/>
    </location>
</feature>
<accession>A0A7Y6B7F0</accession>
<evidence type="ECO:0000256" key="2">
    <source>
        <dbReference type="ARBA" id="ARBA00022692"/>
    </source>
</evidence>
<evidence type="ECO:0000256" key="3">
    <source>
        <dbReference type="ARBA" id="ARBA00022989"/>
    </source>
</evidence>
<dbReference type="EMBL" id="JABMCH010000071">
    <property type="protein sequence ID" value="NUU48809.1"/>
    <property type="molecule type" value="Genomic_DNA"/>
</dbReference>
<dbReference type="Proteomes" id="UP000536441">
    <property type="component" value="Unassembled WGS sequence"/>
</dbReference>
<reference evidence="7 8" key="1">
    <citation type="submission" date="2020-05" db="EMBL/GenBank/DDBJ databases">
        <title>Genome Sequencing of Type Strains.</title>
        <authorList>
            <person name="Lemaire J.F."/>
            <person name="Inderbitzin P."/>
            <person name="Gregorio O.A."/>
            <person name="Collins S.B."/>
            <person name="Wespe N."/>
            <person name="Knight-Connoni V."/>
        </authorList>
    </citation>
    <scope>NUCLEOTIDE SEQUENCE [LARGE SCALE GENOMIC DNA]</scope>
    <source>
        <strain evidence="7 8">DSM 100049</strain>
    </source>
</reference>
<dbReference type="InterPro" id="IPR007016">
    <property type="entry name" value="O-antigen_ligase-rel_domated"/>
</dbReference>
<dbReference type="RefSeq" id="WP_175313509.1">
    <property type="nucleotide sequence ID" value="NZ_CBCRYR010000034.1"/>
</dbReference>
<feature type="transmembrane region" description="Helical" evidence="5">
    <location>
        <begin position="158"/>
        <end position="175"/>
    </location>
</feature>
<dbReference type="InterPro" id="IPR051533">
    <property type="entry name" value="WaaL-like"/>
</dbReference>
<dbReference type="GO" id="GO:0016020">
    <property type="term" value="C:membrane"/>
    <property type="evidence" value="ECO:0007669"/>
    <property type="project" value="UniProtKB-SubCell"/>
</dbReference>
<comment type="caution">
    <text evidence="7">The sequence shown here is derived from an EMBL/GenBank/DDBJ whole genome shotgun (WGS) entry which is preliminary data.</text>
</comment>
<dbReference type="GO" id="GO:0016874">
    <property type="term" value="F:ligase activity"/>
    <property type="evidence" value="ECO:0007669"/>
    <property type="project" value="UniProtKB-KW"/>
</dbReference>
<keyword evidence="8" id="KW-1185">Reference proteome</keyword>
<proteinExistence type="predicted"/>
<dbReference type="PANTHER" id="PTHR37422">
    <property type="entry name" value="TEICHURONIC ACID BIOSYNTHESIS PROTEIN TUAE"/>
    <property type="match status" value="1"/>
</dbReference>
<feature type="transmembrane region" description="Helical" evidence="5">
    <location>
        <begin position="125"/>
        <end position="146"/>
    </location>
</feature>
<feature type="transmembrane region" description="Helical" evidence="5">
    <location>
        <begin position="184"/>
        <end position="200"/>
    </location>
</feature>
<evidence type="ECO:0000256" key="4">
    <source>
        <dbReference type="ARBA" id="ARBA00023136"/>
    </source>
</evidence>
<evidence type="ECO:0000313" key="7">
    <source>
        <dbReference type="EMBL" id="NUU48809.1"/>
    </source>
</evidence>
<keyword evidence="7" id="KW-0436">Ligase</keyword>